<dbReference type="AlphaFoldDB" id="A0A7S4JYB2"/>
<dbReference type="CDD" id="cd01789">
    <property type="entry name" value="Ubl_TBCB"/>
    <property type="match status" value="1"/>
</dbReference>
<name>A0A7S4JYB2_9STRA</name>
<dbReference type="Pfam" id="PF01302">
    <property type="entry name" value="CAP_GLY"/>
    <property type="match status" value="1"/>
</dbReference>
<comment type="subcellular location">
    <subcellularLocation>
        <location evidence="1">Cytoplasm</location>
    </subcellularLocation>
</comment>
<dbReference type="Gene3D" id="3.10.20.90">
    <property type="entry name" value="Phosphatidylinositol 3-kinase Catalytic Subunit, Chain A, domain 1"/>
    <property type="match status" value="1"/>
</dbReference>
<dbReference type="SUPFAM" id="SSF54236">
    <property type="entry name" value="Ubiquitin-like"/>
    <property type="match status" value="1"/>
</dbReference>
<feature type="compositionally biased region" description="Basic and acidic residues" evidence="5">
    <location>
        <begin position="208"/>
        <end position="235"/>
    </location>
</feature>
<dbReference type="GO" id="GO:0051010">
    <property type="term" value="F:microtubule plus-end binding"/>
    <property type="evidence" value="ECO:0007669"/>
    <property type="project" value="TreeGrafter"/>
</dbReference>
<keyword evidence="2" id="KW-0963">Cytoplasm</keyword>
<sequence>MTTSRPPPAASINNEDLLALQSYVTARDDVQYDHLAATTVLIDLTHSNLTQRHAEIRFGLHDTIGTVRERIHQKTGTPPCSQRLQILRGASPDSGALFDISPGSDDERMLGYYSVRSGMTVHCVDVDPHSSSRGGAYEDTSLVKKYAMSDEDYDRRRGTLREWGRKQKEADPDFTLRKHAREHREMMEARRQAKLGLELPEGFELDGRGEVVRVEKEDDDEGKQGKANEKAKSSAEEEYGPDSVSAAKTGERCEVQPGGRRGRVAFAGEVPELGGGGHWAGVIFDEPVGKADGSVKGGKRYFEASPGFGGFVRGKNLAVGDFPERDIMDELDSDSEDEL</sequence>
<dbReference type="PROSITE" id="PS50053">
    <property type="entry name" value="UBIQUITIN_2"/>
    <property type="match status" value="1"/>
</dbReference>
<evidence type="ECO:0000259" key="6">
    <source>
        <dbReference type="PROSITE" id="PS50053"/>
    </source>
</evidence>
<dbReference type="GO" id="GO:0005737">
    <property type="term" value="C:cytoplasm"/>
    <property type="evidence" value="ECO:0007669"/>
    <property type="project" value="UniProtKB-SubCell"/>
</dbReference>
<evidence type="ECO:0008006" key="9">
    <source>
        <dbReference type="Google" id="ProtNLM"/>
    </source>
</evidence>
<evidence type="ECO:0000256" key="2">
    <source>
        <dbReference type="ARBA" id="ARBA00022490"/>
    </source>
</evidence>
<dbReference type="GO" id="GO:0007021">
    <property type="term" value="P:tubulin complex assembly"/>
    <property type="evidence" value="ECO:0007669"/>
    <property type="project" value="InterPro"/>
</dbReference>
<evidence type="ECO:0000256" key="4">
    <source>
        <dbReference type="ARBA" id="ARBA00025779"/>
    </source>
</evidence>
<reference evidence="8" key="1">
    <citation type="submission" date="2021-01" db="EMBL/GenBank/DDBJ databases">
        <authorList>
            <person name="Corre E."/>
            <person name="Pelletier E."/>
            <person name="Niang G."/>
            <person name="Scheremetjew M."/>
            <person name="Finn R."/>
            <person name="Kale V."/>
            <person name="Holt S."/>
            <person name="Cochrane G."/>
            <person name="Meng A."/>
            <person name="Brown T."/>
            <person name="Cohen L."/>
        </authorList>
    </citation>
    <scope>NUCLEOTIDE SEQUENCE</scope>
    <source>
        <strain evidence="8">Isolate 1302-5</strain>
    </source>
</reference>
<dbReference type="InterPro" id="IPR036859">
    <property type="entry name" value="CAP-Gly_dom_sf"/>
</dbReference>
<feature type="domain" description="CAP-Gly" evidence="7">
    <location>
        <begin position="277"/>
        <end position="313"/>
    </location>
</feature>
<accession>A0A7S4JYB2</accession>
<dbReference type="InterPro" id="IPR045172">
    <property type="entry name" value="TBCB_Ubl"/>
</dbReference>
<dbReference type="InterPro" id="IPR029071">
    <property type="entry name" value="Ubiquitin-like_domsf"/>
</dbReference>
<comment type="similarity">
    <text evidence="4">Belongs to the TBCB family.</text>
</comment>
<dbReference type="GO" id="GO:0005634">
    <property type="term" value="C:nucleus"/>
    <property type="evidence" value="ECO:0007669"/>
    <property type="project" value="TreeGrafter"/>
</dbReference>
<evidence type="ECO:0000256" key="1">
    <source>
        <dbReference type="ARBA" id="ARBA00004496"/>
    </source>
</evidence>
<dbReference type="Gene3D" id="2.30.30.190">
    <property type="entry name" value="CAP Gly-rich-like domain"/>
    <property type="match status" value="1"/>
</dbReference>
<dbReference type="PANTHER" id="PTHR18916">
    <property type="entry name" value="DYNACTIN 1-RELATED MICROTUBULE-BINDING"/>
    <property type="match status" value="1"/>
</dbReference>
<gene>
    <name evidence="8" type="ORF">OAUR00152_LOCUS35573</name>
</gene>
<feature type="domain" description="Ubiquitin-like" evidence="6">
    <location>
        <begin position="42"/>
        <end position="122"/>
    </location>
</feature>
<evidence type="ECO:0000313" key="8">
    <source>
        <dbReference type="EMBL" id="CAE2277212.1"/>
    </source>
</evidence>
<dbReference type="GO" id="GO:0035371">
    <property type="term" value="C:microtubule plus-end"/>
    <property type="evidence" value="ECO:0007669"/>
    <property type="project" value="TreeGrafter"/>
</dbReference>
<dbReference type="InterPro" id="IPR000938">
    <property type="entry name" value="CAP-Gly_domain"/>
</dbReference>
<dbReference type="InterPro" id="IPR000626">
    <property type="entry name" value="Ubiquitin-like_dom"/>
</dbReference>
<dbReference type="Pfam" id="PF14560">
    <property type="entry name" value="Ubiquitin_2"/>
    <property type="match status" value="1"/>
</dbReference>
<protein>
    <recommendedName>
        <fullName evidence="9">CAP-Gly domain-containing protein</fullName>
    </recommendedName>
</protein>
<evidence type="ECO:0000256" key="3">
    <source>
        <dbReference type="ARBA" id="ARBA00023186"/>
    </source>
</evidence>
<dbReference type="PANTHER" id="PTHR18916:SF85">
    <property type="entry name" value="TUBULIN-FOLDING COFACTOR B"/>
    <property type="match status" value="1"/>
</dbReference>
<dbReference type="GO" id="GO:0043014">
    <property type="term" value="F:alpha-tubulin binding"/>
    <property type="evidence" value="ECO:0007669"/>
    <property type="project" value="InterPro"/>
</dbReference>
<dbReference type="PROSITE" id="PS50245">
    <property type="entry name" value="CAP_GLY_2"/>
    <property type="match status" value="1"/>
</dbReference>
<dbReference type="GO" id="GO:0031122">
    <property type="term" value="P:cytoplasmic microtubule organization"/>
    <property type="evidence" value="ECO:0007669"/>
    <property type="project" value="TreeGrafter"/>
</dbReference>
<proteinExistence type="inferred from homology"/>
<keyword evidence="3" id="KW-0143">Chaperone</keyword>
<feature type="region of interest" description="Disordered" evidence="5">
    <location>
        <begin position="208"/>
        <end position="245"/>
    </location>
</feature>
<dbReference type="GO" id="GO:0007023">
    <property type="term" value="P:post-chaperonin tubulin folding pathway"/>
    <property type="evidence" value="ECO:0007669"/>
    <property type="project" value="InterPro"/>
</dbReference>
<dbReference type="SMART" id="SM01052">
    <property type="entry name" value="CAP_GLY"/>
    <property type="match status" value="1"/>
</dbReference>
<evidence type="ECO:0000256" key="5">
    <source>
        <dbReference type="SAM" id="MobiDB-lite"/>
    </source>
</evidence>
<evidence type="ECO:0000259" key="7">
    <source>
        <dbReference type="PROSITE" id="PS50245"/>
    </source>
</evidence>
<organism evidence="8">
    <name type="scientific">Odontella aurita</name>
    <dbReference type="NCBI Taxonomy" id="265563"/>
    <lineage>
        <taxon>Eukaryota</taxon>
        <taxon>Sar</taxon>
        <taxon>Stramenopiles</taxon>
        <taxon>Ochrophyta</taxon>
        <taxon>Bacillariophyta</taxon>
        <taxon>Mediophyceae</taxon>
        <taxon>Biddulphiophycidae</taxon>
        <taxon>Eupodiscales</taxon>
        <taxon>Odontellaceae</taxon>
        <taxon>Odontella</taxon>
    </lineage>
</organism>
<dbReference type="EMBL" id="HBKQ01051563">
    <property type="protein sequence ID" value="CAE2277212.1"/>
    <property type="molecule type" value="Transcribed_RNA"/>
</dbReference>
<dbReference type="SUPFAM" id="SSF74924">
    <property type="entry name" value="Cap-Gly domain"/>
    <property type="match status" value="1"/>
</dbReference>